<dbReference type="GO" id="GO:0005634">
    <property type="term" value="C:nucleus"/>
    <property type="evidence" value="ECO:0007669"/>
    <property type="project" value="TreeGrafter"/>
</dbReference>
<name>A0AAV8ZWJ6_ACOGR</name>
<dbReference type="GO" id="GO:0061630">
    <property type="term" value="F:ubiquitin protein ligase activity"/>
    <property type="evidence" value="ECO:0007669"/>
    <property type="project" value="TreeGrafter"/>
</dbReference>
<evidence type="ECO:0000256" key="4">
    <source>
        <dbReference type="PROSITE-ProRule" id="PRU00601"/>
    </source>
</evidence>
<evidence type="ECO:0000313" key="6">
    <source>
        <dbReference type="EMBL" id="KAK1256796.1"/>
    </source>
</evidence>
<dbReference type="InterPro" id="IPR008913">
    <property type="entry name" value="Znf_CHY"/>
</dbReference>
<dbReference type="PANTHER" id="PTHR21319">
    <property type="entry name" value="RING FINGER AND CHY ZINC FINGER DOMAIN-CONTAINING PROTEIN 1"/>
    <property type="match status" value="1"/>
</dbReference>
<dbReference type="Gene3D" id="2.20.28.10">
    <property type="match status" value="1"/>
</dbReference>
<dbReference type="PROSITE" id="PS51266">
    <property type="entry name" value="ZF_CHY"/>
    <property type="match status" value="1"/>
</dbReference>
<organism evidence="6 7">
    <name type="scientific">Acorus gramineus</name>
    <name type="common">Dwarf sweet flag</name>
    <dbReference type="NCBI Taxonomy" id="55184"/>
    <lineage>
        <taxon>Eukaryota</taxon>
        <taxon>Viridiplantae</taxon>
        <taxon>Streptophyta</taxon>
        <taxon>Embryophyta</taxon>
        <taxon>Tracheophyta</taxon>
        <taxon>Spermatophyta</taxon>
        <taxon>Magnoliopsida</taxon>
        <taxon>Liliopsida</taxon>
        <taxon>Acoraceae</taxon>
        <taxon>Acorus</taxon>
    </lineage>
</organism>
<keyword evidence="1" id="KW-0479">Metal-binding</keyword>
<dbReference type="PANTHER" id="PTHR21319:SF20">
    <property type="entry name" value="E3 UBIQUITIN-PROTEIN LIGASE MIEL1"/>
    <property type="match status" value="1"/>
</dbReference>
<dbReference type="GO" id="GO:0008270">
    <property type="term" value="F:zinc ion binding"/>
    <property type="evidence" value="ECO:0007669"/>
    <property type="project" value="UniProtKB-KW"/>
</dbReference>
<feature type="domain" description="CHY-type" evidence="5">
    <location>
        <begin position="11"/>
        <end position="78"/>
    </location>
</feature>
<evidence type="ECO:0000256" key="1">
    <source>
        <dbReference type="ARBA" id="ARBA00022723"/>
    </source>
</evidence>
<sequence>MEALAVERLDFGKMDYGCKHYSRRCKIRAPCCNEIFGCRHCHNDSTVTKVCSNCGVNMGEYFCDICKFYDDDVRLASLDPAIRLAYAINTFVWKTQCGITVPSVMRYACPICSKSAIDMSKYWRTMDDEVAATLMPENYRGKKVWILCNDCNDTTEVIFHVIGQKCGHCNSYNTRTIAPPVCPQ</sequence>
<evidence type="ECO:0000256" key="2">
    <source>
        <dbReference type="ARBA" id="ARBA00022771"/>
    </source>
</evidence>
<reference evidence="6" key="1">
    <citation type="journal article" date="2023" name="Nat. Commun.">
        <title>Diploid and tetraploid genomes of Acorus and the evolution of monocots.</title>
        <authorList>
            <person name="Ma L."/>
            <person name="Liu K.W."/>
            <person name="Li Z."/>
            <person name="Hsiao Y.Y."/>
            <person name="Qi Y."/>
            <person name="Fu T."/>
            <person name="Tang G.D."/>
            <person name="Zhang D."/>
            <person name="Sun W.H."/>
            <person name="Liu D.K."/>
            <person name="Li Y."/>
            <person name="Chen G.Z."/>
            <person name="Liu X.D."/>
            <person name="Liao X.Y."/>
            <person name="Jiang Y.T."/>
            <person name="Yu X."/>
            <person name="Hao Y."/>
            <person name="Huang J."/>
            <person name="Zhao X.W."/>
            <person name="Ke S."/>
            <person name="Chen Y.Y."/>
            <person name="Wu W.L."/>
            <person name="Hsu J.L."/>
            <person name="Lin Y.F."/>
            <person name="Huang M.D."/>
            <person name="Li C.Y."/>
            <person name="Huang L."/>
            <person name="Wang Z.W."/>
            <person name="Zhao X."/>
            <person name="Zhong W.Y."/>
            <person name="Peng D.H."/>
            <person name="Ahmad S."/>
            <person name="Lan S."/>
            <person name="Zhang J.S."/>
            <person name="Tsai W.C."/>
            <person name="Van de Peer Y."/>
            <person name="Liu Z.J."/>
        </authorList>
    </citation>
    <scope>NUCLEOTIDE SEQUENCE</scope>
    <source>
        <strain evidence="6">SCP</strain>
    </source>
</reference>
<dbReference type="Proteomes" id="UP001179952">
    <property type="component" value="Unassembled WGS sequence"/>
</dbReference>
<keyword evidence="2 4" id="KW-0863">Zinc-finger</keyword>
<dbReference type="Pfam" id="PF05495">
    <property type="entry name" value="zf-CHY"/>
    <property type="match status" value="1"/>
</dbReference>
<keyword evidence="3" id="KW-0862">Zinc</keyword>
<dbReference type="AlphaFoldDB" id="A0AAV8ZWJ6"/>
<evidence type="ECO:0000256" key="3">
    <source>
        <dbReference type="ARBA" id="ARBA00022833"/>
    </source>
</evidence>
<dbReference type="SUPFAM" id="SSF161219">
    <property type="entry name" value="CHY zinc finger-like"/>
    <property type="match status" value="1"/>
</dbReference>
<dbReference type="Pfam" id="PF14599">
    <property type="entry name" value="zinc_ribbon_6"/>
    <property type="match status" value="1"/>
</dbReference>
<proteinExistence type="predicted"/>
<evidence type="ECO:0000259" key="5">
    <source>
        <dbReference type="PROSITE" id="PS51266"/>
    </source>
</evidence>
<dbReference type="InterPro" id="IPR037274">
    <property type="entry name" value="Znf_CHY_sf"/>
</dbReference>
<dbReference type="GO" id="GO:0006511">
    <property type="term" value="P:ubiquitin-dependent protein catabolic process"/>
    <property type="evidence" value="ECO:0007669"/>
    <property type="project" value="TreeGrafter"/>
</dbReference>
<protein>
    <recommendedName>
        <fullName evidence="5">CHY-type domain-containing protein</fullName>
    </recommendedName>
</protein>
<dbReference type="EMBL" id="JAUJYN010000081">
    <property type="protein sequence ID" value="KAK1256796.1"/>
    <property type="molecule type" value="Genomic_DNA"/>
</dbReference>
<gene>
    <name evidence="6" type="ORF">QJS04_geneDACA020117</name>
</gene>
<comment type="caution">
    <text evidence="6">The sequence shown here is derived from an EMBL/GenBank/DDBJ whole genome shotgun (WGS) entry which is preliminary data.</text>
</comment>
<dbReference type="GO" id="GO:0016567">
    <property type="term" value="P:protein ubiquitination"/>
    <property type="evidence" value="ECO:0007669"/>
    <property type="project" value="TreeGrafter"/>
</dbReference>
<keyword evidence="7" id="KW-1185">Reference proteome</keyword>
<evidence type="ECO:0000313" key="7">
    <source>
        <dbReference type="Proteomes" id="UP001179952"/>
    </source>
</evidence>
<reference evidence="6" key="2">
    <citation type="submission" date="2023-06" db="EMBL/GenBank/DDBJ databases">
        <authorList>
            <person name="Ma L."/>
            <person name="Liu K.-W."/>
            <person name="Li Z."/>
            <person name="Hsiao Y.-Y."/>
            <person name="Qi Y."/>
            <person name="Fu T."/>
            <person name="Tang G."/>
            <person name="Zhang D."/>
            <person name="Sun W.-H."/>
            <person name="Liu D.-K."/>
            <person name="Li Y."/>
            <person name="Chen G.-Z."/>
            <person name="Liu X.-D."/>
            <person name="Liao X.-Y."/>
            <person name="Jiang Y.-T."/>
            <person name="Yu X."/>
            <person name="Hao Y."/>
            <person name="Huang J."/>
            <person name="Zhao X.-W."/>
            <person name="Ke S."/>
            <person name="Chen Y.-Y."/>
            <person name="Wu W.-L."/>
            <person name="Hsu J.-L."/>
            <person name="Lin Y.-F."/>
            <person name="Huang M.-D."/>
            <person name="Li C.-Y."/>
            <person name="Huang L."/>
            <person name="Wang Z.-W."/>
            <person name="Zhao X."/>
            <person name="Zhong W.-Y."/>
            <person name="Peng D.-H."/>
            <person name="Ahmad S."/>
            <person name="Lan S."/>
            <person name="Zhang J.-S."/>
            <person name="Tsai W.-C."/>
            <person name="Van De Peer Y."/>
            <person name="Liu Z.-J."/>
        </authorList>
    </citation>
    <scope>NUCLEOTIDE SEQUENCE</scope>
    <source>
        <strain evidence="6">SCP</strain>
        <tissue evidence="6">Leaves</tissue>
    </source>
</reference>
<accession>A0AAV8ZWJ6</accession>
<dbReference type="InterPro" id="IPR039512">
    <property type="entry name" value="RCHY1_zinc-ribbon"/>
</dbReference>